<dbReference type="PANTHER" id="PTHR43028:SF5">
    <property type="entry name" value="3'(2'),5'-BISPHOSPHATE NUCLEOTIDASE 1"/>
    <property type="match status" value="1"/>
</dbReference>
<feature type="binding site" evidence="10">
    <location>
        <position position="215"/>
    </location>
    <ligand>
        <name>Mg(2+)</name>
        <dbReference type="ChEBI" id="CHEBI:18420"/>
        <label>2</label>
    </ligand>
</feature>
<dbReference type="OrthoDB" id="9772456at2"/>
<comment type="subcellular location">
    <subcellularLocation>
        <location evidence="10">Cell membrane</location>
        <topology evidence="10">Peripheral membrane protein</topology>
        <orientation evidence="10">Cytoplasmic side</orientation>
    </subcellularLocation>
</comment>
<comment type="catalytic activity">
    <reaction evidence="2 10">
        <text>adenosine 3',5'-bisphosphate + H2O = AMP + phosphate</text>
        <dbReference type="Rhea" id="RHEA:10040"/>
        <dbReference type="ChEBI" id="CHEBI:15377"/>
        <dbReference type="ChEBI" id="CHEBI:43474"/>
        <dbReference type="ChEBI" id="CHEBI:58343"/>
        <dbReference type="ChEBI" id="CHEBI:456215"/>
        <dbReference type="EC" id="3.1.3.7"/>
    </reaction>
</comment>
<comment type="similarity">
    <text evidence="3 10">Belongs to the inositol monophosphatase superfamily. CysQ family.</text>
</comment>
<dbReference type="Proteomes" id="UP000094296">
    <property type="component" value="Unassembled WGS sequence"/>
</dbReference>
<dbReference type="Pfam" id="PF00459">
    <property type="entry name" value="Inositol_P"/>
    <property type="match status" value="1"/>
</dbReference>
<reference evidence="12 13" key="1">
    <citation type="submission" date="2016-09" db="EMBL/GenBank/DDBJ databases">
        <title>Draft genome sequence for the type strain of Desulfuribacillus alkaliarsenatis AHT28, an obligately anaerobic, sulfidogenic bacterium isolated from Russian soda lake sediments.</title>
        <authorList>
            <person name="Abin C.A."/>
            <person name="Hollibaugh J.T."/>
        </authorList>
    </citation>
    <scope>NUCLEOTIDE SEQUENCE [LARGE SCALE GENOMIC DNA]</scope>
    <source>
        <strain evidence="12 13">AHT28</strain>
    </source>
</reference>
<evidence type="ECO:0000256" key="11">
    <source>
        <dbReference type="PIRSR" id="PIRSR600760-2"/>
    </source>
</evidence>
<name>A0A1E5G233_9FIRM</name>
<dbReference type="InterPro" id="IPR006240">
    <property type="entry name" value="CysQ"/>
</dbReference>
<feature type="binding site" evidence="11">
    <location>
        <position position="86"/>
    </location>
    <ligand>
        <name>Mg(2+)</name>
        <dbReference type="ChEBI" id="CHEBI:18420"/>
        <label>1</label>
        <note>catalytic</note>
    </ligand>
</feature>
<feature type="binding site" evidence="11">
    <location>
        <position position="84"/>
    </location>
    <ligand>
        <name>Mg(2+)</name>
        <dbReference type="ChEBI" id="CHEBI:18420"/>
        <label>1</label>
        <note>catalytic</note>
    </ligand>
</feature>
<feature type="binding site" evidence="11">
    <location>
        <position position="215"/>
    </location>
    <ligand>
        <name>Mg(2+)</name>
        <dbReference type="ChEBI" id="CHEBI:18420"/>
        <label>1</label>
        <note>catalytic</note>
    </ligand>
</feature>
<accession>A0A1E5G233</accession>
<evidence type="ECO:0000313" key="13">
    <source>
        <dbReference type="Proteomes" id="UP000094296"/>
    </source>
</evidence>
<proteinExistence type="inferred from homology"/>
<evidence type="ECO:0000256" key="4">
    <source>
        <dbReference type="ARBA" id="ARBA00022475"/>
    </source>
</evidence>
<evidence type="ECO:0000256" key="8">
    <source>
        <dbReference type="ARBA" id="ARBA00022842"/>
    </source>
</evidence>
<dbReference type="Gene3D" id="3.30.540.10">
    <property type="entry name" value="Fructose-1,6-Bisphosphatase, subunit A, domain 1"/>
    <property type="match status" value="1"/>
</dbReference>
<evidence type="ECO:0000256" key="7">
    <source>
        <dbReference type="ARBA" id="ARBA00022801"/>
    </source>
</evidence>
<dbReference type="HAMAP" id="MF_02095">
    <property type="entry name" value="CysQ"/>
    <property type="match status" value="1"/>
</dbReference>
<dbReference type="GO" id="GO:0046854">
    <property type="term" value="P:phosphatidylinositol phosphate biosynthetic process"/>
    <property type="evidence" value="ECO:0007669"/>
    <property type="project" value="InterPro"/>
</dbReference>
<evidence type="ECO:0000313" key="12">
    <source>
        <dbReference type="EMBL" id="OEF96886.1"/>
    </source>
</evidence>
<feature type="binding site" evidence="11">
    <location>
        <position position="64"/>
    </location>
    <ligand>
        <name>Mg(2+)</name>
        <dbReference type="ChEBI" id="CHEBI:18420"/>
        <label>1</label>
        <note>catalytic</note>
    </ligand>
</feature>
<organism evidence="12 13">
    <name type="scientific">Desulfuribacillus alkaliarsenatis</name>
    <dbReference type="NCBI Taxonomy" id="766136"/>
    <lineage>
        <taxon>Bacteria</taxon>
        <taxon>Bacillati</taxon>
        <taxon>Bacillota</taxon>
        <taxon>Desulfuribacillia</taxon>
        <taxon>Desulfuribacillales</taxon>
        <taxon>Desulfuribacillaceae</taxon>
        <taxon>Desulfuribacillus</taxon>
    </lineage>
</organism>
<feature type="binding site" evidence="10">
    <location>
        <position position="215"/>
    </location>
    <ligand>
        <name>substrate</name>
    </ligand>
</feature>
<dbReference type="GO" id="GO:0008441">
    <property type="term" value="F:3'(2'),5'-bisphosphate nucleotidase activity"/>
    <property type="evidence" value="ECO:0007669"/>
    <property type="project" value="UniProtKB-UniRule"/>
</dbReference>
<dbReference type="SUPFAM" id="SSF56655">
    <property type="entry name" value="Carbohydrate phosphatase"/>
    <property type="match status" value="1"/>
</dbReference>
<dbReference type="InterPro" id="IPR020550">
    <property type="entry name" value="Inositol_monophosphatase_CS"/>
</dbReference>
<feature type="binding site" evidence="11">
    <location>
        <position position="87"/>
    </location>
    <ligand>
        <name>Mg(2+)</name>
        <dbReference type="ChEBI" id="CHEBI:18420"/>
        <label>1</label>
        <note>catalytic</note>
    </ligand>
</feature>
<dbReference type="GO" id="GO:0052834">
    <property type="term" value="F:inositol monophosphate phosphatase activity"/>
    <property type="evidence" value="ECO:0007669"/>
    <property type="project" value="UniProtKB-EC"/>
</dbReference>
<dbReference type="STRING" id="766136.BHF68_07100"/>
<dbReference type="GO" id="GO:0050427">
    <property type="term" value="P:3'-phosphoadenosine 5'-phosphosulfate metabolic process"/>
    <property type="evidence" value="ECO:0007669"/>
    <property type="project" value="TreeGrafter"/>
</dbReference>
<keyword evidence="7 10" id="KW-0378">Hydrolase</keyword>
<dbReference type="CDD" id="cd01638">
    <property type="entry name" value="CysQ"/>
    <property type="match status" value="1"/>
</dbReference>
<dbReference type="EMBL" id="MIJE01000030">
    <property type="protein sequence ID" value="OEF96886.1"/>
    <property type="molecule type" value="Genomic_DNA"/>
</dbReference>
<evidence type="ECO:0000256" key="5">
    <source>
        <dbReference type="ARBA" id="ARBA00022519"/>
    </source>
</evidence>
<gene>
    <name evidence="10" type="primary">cysQ</name>
    <name evidence="12" type="ORF">BHF68_07100</name>
</gene>
<keyword evidence="9 10" id="KW-0472">Membrane</keyword>
<comment type="function">
    <text evidence="10">Converts adenosine-3',5'-bisphosphate (PAP) to AMP.</text>
</comment>
<evidence type="ECO:0000256" key="1">
    <source>
        <dbReference type="ARBA" id="ARBA00001033"/>
    </source>
</evidence>
<comment type="cofactor">
    <cofactor evidence="10 11">
        <name>Mg(2+)</name>
        <dbReference type="ChEBI" id="CHEBI:18420"/>
    </cofactor>
</comment>
<dbReference type="InterPro" id="IPR020583">
    <property type="entry name" value="Inositol_monoP_metal-BS"/>
</dbReference>
<feature type="binding site" evidence="10">
    <location>
        <position position="64"/>
    </location>
    <ligand>
        <name>Mg(2+)</name>
        <dbReference type="ChEBI" id="CHEBI:18420"/>
        <label>1</label>
    </ligand>
</feature>
<feature type="binding site" evidence="10">
    <location>
        <position position="86"/>
    </location>
    <ligand>
        <name>Mg(2+)</name>
        <dbReference type="ChEBI" id="CHEBI:18420"/>
        <label>1</label>
    </ligand>
</feature>
<feature type="binding site" evidence="10">
    <location>
        <position position="87"/>
    </location>
    <ligand>
        <name>Mg(2+)</name>
        <dbReference type="ChEBI" id="CHEBI:18420"/>
        <label>2</label>
    </ligand>
</feature>
<dbReference type="PROSITE" id="PS00630">
    <property type="entry name" value="IMP_2"/>
    <property type="match status" value="1"/>
</dbReference>
<dbReference type="GO" id="GO:0000287">
    <property type="term" value="F:magnesium ion binding"/>
    <property type="evidence" value="ECO:0007669"/>
    <property type="project" value="UniProtKB-UniRule"/>
</dbReference>
<dbReference type="GO" id="GO:0005886">
    <property type="term" value="C:plasma membrane"/>
    <property type="evidence" value="ECO:0007669"/>
    <property type="project" value="UniProtKB-SubCell"/>
</dbReference>
<comment type="caution">
    <text evidence="12">The sequence shown here is derived from an EMBL/GenBank/DDBJ whole genome shotgun (WGS) entry which is preliminary data.</text>
</comment>
<keyword evidence="4 10" id="KW-1003">Cell membrane</keyword>
<evidence type="ECO:0000256" key="9">
    <source>
        <dbReference type="ARBA" id="ARBA00023136"/>
    </source>
</evidence>
<dbReference type="NCBIfam" id="TIGR01331">
    <property type="entry name" value="bisphos_cysQ"/>
    <property type="match status" value="1"/>
</dbReference>
<feature type="binding site" evidence="10">
    <location>
        <position position="64"/>
    </location>
    <ligand>
        <name>substrate</name>
    </ligand>
</feature>
<dbReference type="PROSITE" id="PS00629">
    <property type="entry name" value="IMP_1"/>
    <property type="match status" value="1"/>
</dbReference>
<dbReference type="InterPro" id="IPR050725">
    <property type="entry name" value="CysQ/Inositol_MonoPase"/>
</dbReference>
<feature type="binding site" evidence="10">
    <location>
        <position position="84"/>
    </location>
    <ligand>
        <name>Mg(2+)</name>
        <dbReference type="ChEBI" id="CHEBI:18420"/>
        <label>2</label>
    </ligand>
</feature>
<dbReference type="PANTHER" id="PTHR43028">
    <property type="entry name" value="3'(2'),5'-BISPHOSPHATE NUCLEOTIDASE 1"/>
    <property type="match status" value="1"/>
</dbReference>
<comment type="catalytic activity">
    <reaction evidence="1">
        <text>a myo-inositol phosphate + H2O = myo-inositol + phosphate</text>
        <dbReference type="Rhea" id="RHEA:24056"/>
        <dbReference type="ChEBI" id="CHEBI:15377"/>
        <dbReference type="ChEBI" id="CHEBI:17268"/>
        <dbReference type="ChEBI" id="CHEBI:43474"/>
        <dbReference type="ChEBI" id="CHEBI:84139"/>
        <dbReference type="EC" id="3.1.3.25"/>
    </reaction>
</comment>
<keyword evidence="13" id="KW-1185">Reference proteome</keyword>
<evidence type="ECO:0000256" key="3">
    <source>
        <dbReference type="ARBA" id="ARBA00005289"/>
    </source>
</evidence>
<dbReference type="Gene3D" id="3.40.190.80">
    <property type="match status" value="1"/>
</dbReference>
<dbReference type="GO" id="GO:0000103">
    <property type="term" value="P:sulfate assimilation"/>
    <property type="evidence" value="ECO:0007669"/>
    <property type="project" value="TreeGrafter"/>
</dbReference>
<evidence type="ECO:0000256" key="10">
    <source>
        <dbReference type="HAMAP-Rule" id="MF_02095"/>
    </source>
</evidence>
<keyword evidence="8 10" id="KW-0460">Magnesium</keyword>
<evidence type="ECO:0000256" key="2">
    <source>
        <dbReference type="ARBA" id="ARBA00001625"/>
    </source>
</evidence>
<keyword evidence="6 10" id="KW-0479">Metal-binding</keyword>
<evidence type="ECO:0000256" key="6">
    <source>
        <dbReference type="ARBA" id="ARBA00022723"/>
    </source>
</evidence>
<sequence>MDWKAIFDITQQAGEKILAIYHDTSYVVEHKKDNSPLTLADQESHNIIMSGLKELYPFIPILSEEGKDIPYEERKEWSKFWLVDPLDGTKEFINRNGEFTVNIALIVNGEAEAGVIYAPVTGIYYFGHKLYKQAFSFTKWENRADLKTKPKDQKKAIIVESRSHPSPELEVFTKGLDNSYNNIERIRRGSSLKFCAVAAGEADYYPRFGPTMEWDTAAGQAIVEAAGGVVETPSGRRLSYNKECLRNGFFIAKRL</sequence>
<feature type="binding site" evidence="10">
    <location>
        <position position="84"/>
    </location>
    <ligand>
        <name>Mg(2+)</name>
        <dbReference type="ChEBI" id="CHEBI:18420"/>
        <label>1</label>
    </ligand>
</feature>
<keyword evidence="5" id="KW-0997">Cell inner membrane</keyword>
<dbReference type="AlphaFoldDB" id="A0A1E5G233"/>
<feature type="binding site" evidence="10">
    <location>
        <begin position="86"/>
        <end position="89"/>
    </location>
    <ligand>
        <name>substrate</name>
    </ligand>
</feature>
<dbReference type="EC" id="3.1.3.7" evidence="10"/>
<protein>
    <recommendedName>
        <fullName evidence="10">3'(2'),5'-bisphosphate nucleotidase CysQ</fullName>
        <ecNumber evidence="10">3.1.3.7</ecNumber>
    </recommendedName>
    <alternativeName>
        <fullName evidence="10">3'(2'),5-bisphosphonucleoside 3'(2')-phosphohydrolase</fullName>
    </alternativeName>
    <alternativeName>
        <fullName evidence="10">3'-phosphoadenosine 5'-phosphate phosphatase</fullName>
        <shortName evidence="10">PAP phosphatase</shortName>
    </alternativeName>
</protein>
<dbReference type="InterPro" id="IPR000760">
    <property type="entry name" value="Inositol_monophosphatase-like"/>
</dbReference>